<dbReference type="GO" id="GO:0000155">
    <property type="term" value="F:phosphorelay sensor kinase activity"/>
    <property type="evidence" value="ECO:0007669"/>
    <property type="project" value="InterPro"/>
</dbReference>
<keyword evidence="7 12" id="KW-0418">Kinase</keyword>
<dbReference type="PANTHER" id="PTHR45436">
    <property type="entry name" value="SENSOR HISTIDINE KINASE YKOH"/>
    <property type="match status" value="1"/>
</dbReference>
<comment type="subcellular location">
    <subcellularLocation>
        <location evidence="2">Membrane</location>
    </subcellularLocation>
</comment>
<dbReference type="OrthoDB" id="9809766at2"/>
<dbReference type="PROSITE" id="PS50109">
    <property type="entry name" value="HIS_KIN"/>
    <property type="match status" value="1"/>
</dbReference>
<reference evidence="13" key="1">
    <citation type="submission" date="2016-10" db="EMBL/GenBank/DDBJ databases">
        <authorList>
            <person name="Varghese N."/>
            <person name="Submissions S."/>
        </authorList>
    </citation>
    <scope>NUCLEOTIDE SEQUENCE [LARGE SCALE GENOMIC DNA]</scope>
    <source>
        <strain evidence="13">DSM 18579</strain>
    </source>
</reference>
<dbReference type="InterPro" id="IPR006059">
    <property type="entry name" value="SBP"/>
</dbReference>
<comment type="catalytic activity">
    <reaction evidence="1">
        <text>ATP + protein L-histidine = ADP + protein N-phospho-L-histidine.</text>
        <dbReference type="EC" id="2.7.13.3"/>
    </reaction>
</comment>
<dbReference type="PANTHER" id="PTHR45436:SF1">
    <property type="entry name" value="SENSOR PROTEIN QSEC"/>
    <property type="match status" value="1"/>
</dbReference>
<dbReference type="GO" id="GO:0005886">
    <property type="term" value="C:plasma membrane"/>
    <property type="evidence" value="ECO:0007669"/>
    <property type="project" value="TreeGrafter"/>
</dbReference>
<dbReference type="InterPro" id="IPR036097">
    <property type="entry name" value="HisK_dim/P_sf"/>
</dbReference>
<dbReference type="Gene3D" id="1.10.287.130">
    <property type="match status" value="1"/>
</dbReference>
<dbReference type="Proteomes" id="UP000242642">
    <property type="component" value="Unassembled WGS sequence"/>
</dbReference>
<proteinExistence type="predicted"/>
<evidence type="ECO:0000256" key="6">
    <source>
        <dbReference type="ARBA" id="ARBA00022692"/>
    </source>
</evidence>
<dbReference type="InterPro" id="IPR013727">
    <property type="entry name" value="2CSK_N"/>
</dbReference>
<keyword evidence="9 10" id="KW-0472">Membrane</keyword>
<accession>A0A1I0AGI5</accession>
<evidence type="ECO:0000256" key="5">
    <source>
        <dbReference type="ARBA" id="ARBA00022679"/>
    </source>
</evidence>
<dbReference type="EMBL" id="FOHV01000005">
    <property type="protein sequence ID" value="SES92806.1"/>
    <property type="molecule type" value="Genomic_DNA"/>
</dbReference>
<dbReference type="InterPro" id="IPR036890">
    <property type="entry name" value="HATPase_C_sf"/>
</dbReference>
<dbReference type="SUPFAM" id="SSF53850">
    <property type="entry name" value="Periplasmic binding protein-like II"/>
    <property type="match status" value="1"/>
</dbReference>
<feature type="transmembrane region" description="Helical" evidence="10">
    <location>
        <begin position="20"/>
        <end position="38"/>
    </location>
</feature>
<dbReference type="InterPro" id="IPR004358">
    <property type="entry name" value="Sig_transdc_His_kin-like_C"/>
</dbReference>
<keyword evidence="13" id="KW-1185">Reference proteome</keyword>
<dbReference type="EC" id="2.7.13.3" evidence="3"/>
<keyword evidence="6 10" id="KW-0812">Transmembrane</keyword>
<name>A0A1I0AGI5_9GAMM</name>
<evidence type="ECO:0000256" key="4">
    <source>
        <dbReference type="ARBA" id="ARBA00022553"/>
    </source>
</evidence>
<evidence type="ECO:0000256" key="9">
    <source>
        <dbReference type="ARBA" id="ARBA00023136"/>
    </source>
</evidence>
<evidence type="ECO:0000256" key="8">
    <source>
        <dbReference type="ARBA" id="ARBA00022989"/>
    </source>
</evidence>
<dbReference type="Gene3D" id="3.30.565.10">
    <property type="entry name" value="Histidine kinase-like ATPase, C-terminal domain"/>
    <property type="match status" value="1"/>
</dbReference>
<evidence type="ECO:0000256" key="1">
    <source>
        <dbReference type="ARBA" id="ARBA00000085"/>
    </source>
</evidence>
<dbReference type="Gene3D" id="3.40.190.10">
    <property type="entry name" value="Periplasmic binding protein-like II"/>
    <property type="match status" value="2"/>
</dbReference>
<feature type="transmembrane region" description="Helical" evidence="10">
    <location>
        <begin position="173"/>
        <end position="195"/>
    </location>
</feature>
<dbReference type="Pfam" id="PF02518">
    <property type="entry name" value="HATPase_c"/>
    <property type="match status" value="1"/>
</dbReference>
<dbReference type="Pfam" id="PF08521">
    <property type="entry name" value="2CSK_N"/>
    <property type="match status" value="1"/>
</dbReference>
<evidence type="ECO:0000256" key="7">
    <source>
        <dbReference type="ARBA" id="ARBA00022777"/>
    </source>
</evidence>
<evidence type="ECO:0000256" key="2">
    <source>
        <dbReference type="ARBA" id="ARBA00004370"/>
    </source>
</evidence>
<dbReference type="SUPFAM" id="SSF55874">
    <property type="entry name" value="ATPase domain of HSP90 chaperone/DNA topoisomerase II/histidine kinase"/>
    <property type="match status" value="1"/>
</dbReference>
<dbReference type="InterPro" id="IPR005467">
    <property type="entry name" value="His_kinase_dom"/>
</dbReference>
<dbReference type="CDD" id="cd00082">
    <property type="entry name" value="HisKA"/>
    <property type="match status" value="1"/>
</dbReference>
<dbReference type="STRING" id="1123402.SAMN02583745_00927"/>
<dbReference type="PRINTS" id="PR00344">
    <property type="entry name" value="BCTRLSENSOR"/>
</dbReference>
<dbReference type="GO" id="GO:0030313">
    <property type="term" value="C:cell envelope"/>
    <property type="evidence" value="ECO:0007669"/>
    <property type="project" value="UniProtKB-ARBA"/>
</dbReference>
<evidence type="ECO:0000256" key="10">
    <source>
        <dbReference type="SAM" id="Phobius"/>
    </source>
</evidence>
<dbReference type="SMART" id="SM00388">
    <property type="entry name" value="HisKA"/>
    <property type="match status" value="1"/>
</dbReference>
<dbReference type="Pfam" id="PF13416">
    <property type="entry name" value="SBP_bac_8"/>
    <property type="match status" value="1"/>
</dbReference>
<dbReference type="RefSeq" id="WP_093318176.1">
    <property type="nucleotide sequence ID" value="NZ_FOHV01000005.1"/>
</dbReference>
<keyword evidence="8 10" id="KW-1133">Transmembrane helix</keyword>
<dbReference type="Pfam" id="PF00512">
    <property type="entry name" value="HisKA"/>
    <property type="match status" value="1"/>
</dbReference>
<evidence type="ECO:0000259" key="11">
    <source>
        <dbReference type="PROSITE" id="PS50109"/>
    </source>
</evidence>
<dbReference type="AlphaFoldDB" id="A0A1I0AGI5"/>
<evidence type="ECO:0000256" key="3">
    <source>
        <dbReference type="ARBA" id="ARBA00012438"/>
    </source>
</evidence>
<organism evidence="12 13">
    <name type="scientific">Thorsellia anophelis DSM 18579</name>
    <dbReference type="NCBI Taxonomy" id="1123402"/>
    <lineage>
        <taxon>Bacteria</taxon>
        <taxon>Pseudomonadati</taxon>
        <taxon>Pseudomonadota</taxon>
        <taxon>Gammaproteobacteria</taxon>
        <taxon>Enterobacterales</taxon>
        <taxon>Thorselliaceae</taxon>
        <taxon>Thorsellia</taxon>
    </lineage>
</organism>
<evidence type="ECO:0000313" key="12">
    <source>
        <dbReference type="EMBL" id="SES92806.1"/>
    </source>
</evidence>
<dbReference type="SUPFAM" id="SSF47384">
    <property type="entry name" value="Homodimeric domain of signal transducing histidine kinase"/>
    <property type="match status" value="1"/>
</dbReference>
<dbReference type="InterPro" id="IPR050428">
    <property type="entry name" value="TCS_sensor_his_kinase"/>
</dbReference>
<keyword evidence="4" id="KW-0597">Phosphoprotein</keyword>
<keyword evidence="5" id="KW-0808">Transferase</keyword>
<protein>
    <recommendedName>
        <fullName evidence="3">histidine kinase</fullName>
        <ecNumber evidence="3">2.7.13.3</ecNumber>
    </recommendedName>
</protein>
<dbReference type="SMART" id="SM00387">
    <property type="entry name" value="HATPase_c"/>
    <property type="match status" value="1"/>
</dbReference>
<gene>
    <name evidence="12" type="ORF">SAMN02583745_00927</name>
</gene>
<dbReference type="InterPro" id="IPR003594">
    <property type="entry name" value="HATPase_dom"/>
</dbReference>
<feature type="domain" description="Histidine kinase" evidence="11">
    <location>
        <begin position="251"/>
        <end position="463"/>
    </location>
</feature>
<evidence type="ECO:0000313" key="13">
    <source>
        <dbReference type="Proteomes" id="UP000242642"/>
    </source>
</evidence>
<dbReference type="InterPro" id="IPR003661">
    <property type="entry name" value="HisK_dim/P_dom"/>
</dbReference>
<sequence>MPLGLNNQSDSHVSITKRLMGLSMIIFIAALVGLTYFVNQYAKRAADSAYDKLLIASALTIAGAIQIEKGKVTVELPLAAFDMLTETERVFYSIRDDRGELITGYDKIDIGLPLMLENTPQFVDAVYHDDKIRIISLGHLISSSDHNKWITIRVAETTDAREILKQTLFKQTVIPMGCLMLIGLVLISIGLKYSLSPLMQLEKELLTRQPDSLEPLISQVPKEIQSLVLTLNQFIARLADAMKVLTNMVGDTAHQLKTPLASISAQAEVALLETDYDKQQARLIKIYHNANHASQLVHQILMDTTVSHRLENRILEPLTLDKIIEEIYLQISPDDQFRIHYELIIETEIGVFISDRIALREMIANLLQNALIYSPDQVELTMRLNSNGSLDINVSDRGPGIADSLKKTVFQRFVRGHEDLHVTGSGLGLSIVLKVVQAHLGQIELLDREGGGLVVSVKLPVHFSYQAYLSQSKTLDRKEKLLPYSSIMRSFIGVFLAGLFTFTPYSEANLASESLIYAKSLGLSQTIYELRAKSNIVESQSHEKSRQLVIAGTTDEPIFAHFIRGYLERYPTLSIRYIEMSTQALYEGVKNNEIVPKADIIISSAADLQLKLANDGFAQRYHSPYLEYLPKGTHWRSELFGFSLEPIVIVYNQKLIEEKRVPKTHLALIEMLEQKTLNRQSNWLVSLPAEMQAYFTPQKRTDLTLNTLLNDDLELGENGLKIPLTLSKQYLKVSTYDIEKSGVGYLIATQDAIISSDFWRLANALDSPDVLLQDNSSQILNDLSEGKIALAYNVLGAYAYAKSIDHPNLKVILPQDYVLVLPRTAMIAKDASNLNEAKQFIDFLLSDEGQSIAATYPGLGAMRPHMKGQWTPESIHSNTQGVIKFLELKPTLLVGLDDYKKTKFVKNWLSLVTK</sequence>